<keyword evidence="3 7" id="KW-0479">Metal-binding</keyword>
<dbReference type="STRING" id="2880.D7FZC1"/>
<keyword evidence="6" id="KW-0503">Monooxygenase</keyword>
<dbReference type="InParanoid" id="D7FZC1"/>
<dbReference type="InterPro" id="IPR050196">
    <property type="entry name" value="Cytochrome_P450_Monoox"/>
</dbReference>
<dbReference type="InterPro" id="IPR001128">
    <property type="entry name" value="Cyt_P450"/>
</dbReference>
<dbReference type="GO" id="GO:0005506">
    <property type="term" value="F:iron ion binding"/>
    <property type="evidence" value="ECO:0007669"/>
    <property type="project" value="InterPro"/>
</dbReference>
<keyword evidence="8" id="KW-0175">Coiled coil</keyword>
<dbReference type="Gene3D" id="1.10.630.10">
    <property type="entry name" value="Cytochrome P450"/>
    <property type="match status" value="2"/>
</dbReference>
<dbReference type="GO" id="GO:0020037">
    <property type="term" value="F:heme binding"/>
    <property type="evidence" value="ECO:0007669"/>
    <property type="project" value="InterPro"/>
</dbReference>
<accession>D7FZC1</accession>
<comment type="cofactor">
    <cofactor evidence="7">
        <name>heme</name>
        <dbReference type="ChEBI" id="CHEBI:30413"/>
    </cofactor>
</comment>
<keyword evidence="4" id="KW-0560">Oxidoreductase</keyword>
<reference evidence="10 11" key="1">
    <citation type="journal article" date="2010" name="Nature">
        <title>The Ectocarpus genome and the independent evolution of multicellularity in brown algae.</title>
        <authorList>
            <person name="Cock J.M."/>
            <person name="Sterck L."/>
            <person name="Rouze P."/>
            <person name="Scornet D."/>
            <person name="Allen A.E."/>
            <person name="Amoutzias G."/>
            <person name="Anthouard V."/>
            <person name="Artiguenave F."/>
            <person name="Aury J.M."/>
            <person name="Badger J.H."/>
            <person name="Beszteri B."/>
            <person name="Billiau K."/>
            <person name="Bonnet E."/>
            <person name="Bothwell J.H."/>
            <person name="Bowler C."/>
            <person name="Boyen C."/>
            <person name="Brownlee C."/>
            <person name="Carrano C.J."/>
            <person name="Charrier B."/>
            <person name="Cho G.Y."/>
            <person name="Coelho S.M."/>
            <person name="Collen J."/>
            <person name="Corre E."/>
            <person name="Da Silva C."/>
            <person name="Delage L."/>
            <person name="Delaroque N."/>
            <person name="Dittami S.M."/>
            <person name="Doulbeau S."/>
            <person name="Elias M."/>
            <person name="Farnham G."/>
            <person name="Gachon C.M."/>
            <person name="Gschloessl B."/>
            <person name="Heesch S."/>
            <person name="Jabbari K."/>
            <person name="Jubin C."/>
            <person name="Kawai H."/>
            <person name="Kimura K."/>
            <person name="Kloareg B."/>
            <person name="Kupper F.C."/>
            <person name="Lang D."/>
            <person name="Le Bail A."/>
            <person name="Leblanc C."/>
            <person name="Lerouge P."/>
            <person name="Lohr M."/>
            <person name="Lopez P.J."/>
            <person name="Martens C."/>
            <person name="Maumus F."/>
            <person name="Michel G."/>
            <person name="Miranda-Saavedra D."/>
            <person name="Morales J."/>
            <person name="Moreau H."/>
            <person name="Motomura T."/>
            <person name="Nagasato C."/>
            <person name="Napoli C.A."/>
            <person name="Nelson D.R."/>
            <person name="Nyvall-Collen P."/>
            <person name="Peters A.F."/>
            <person name="Pommier C."/>
            <person name="Potin P."/>
            <person name="Poulain J."/>
            <person name="Quesneville H."/>
            <person name="Read B."/>
            <person name="Rensing S.A."/>
            <person name="Ritter A."/>
            <person name="Rousvoal S."/>
            <person name="Samanta M."/>
            <person name="Samson G."/>
            <person name="Schroeder D.C."/>
            <person name="Segurens B."/>
            <person name="Strittmatter M."/>
            <person name="Tonon T."/>
            <person name="Tregear J.W."/>
            <person name="Valentin K."/>
            <person name="von Dassow P."/>
            <person name="Yamagishi T."/>
            <person name="Van de Peer Y."/>
            <person name="Wincker P."/>
        </authorList>
    </citation>
    <scope>NUCLEOTIDE SEQUENCE [LARGE SCALE GENOMIC DNA]</scope>
    <source>
        <strain evidence="11">Ec32 / CCAP1310/4</strain>
    </source>
</reference>
<keyword evidence="5 7" id="KW-0408">Iron</keyword>
<evidence type="ECO:0000256" key="9">
    <source>
        <dbReference type="SAM" id="MobiDB-lite"/>
    </source>
</evidence>
<comment type="similarity">
    <text evidence="1">Belongs to the cytochrome P450 family.</text>
</comment>
<dbReference type="PRINTS" id="PR00463">
    <property type="entry name" value="EP450I"/>
</dbReference>
<evidence type="ECO:0000256" key="2">
    <source>
        <dbReference type="ARBA" id="ARBA00022617"/>
    </source>
</evidence>
<evidence type="ECO:0000313" key="11">
    <source>
        <dbReference type="Proteomes" id="UP000002630"/>
    </source>
</evidence>
<evidence type="ECO:0000256" key="5">
    <source>
        <dbReference type="ARBA" id="ARBA00023004"/>
    </source>
</evidence>
<dbReference type="GO" id="GO:0016705">
    <property type="term" value="F:oxidoreductase activity, acting on paired donors, with incorporation or reduction of molecular oxygen"/>
    <property type="evidence" value="ECO:0007669"/>
    <property type="project" value="InterPro"/>
</dbReference>
<dbReference type="EMBL" id="FN648556">
    <property type="protein sequence ID" value="CBJ32738.1"/>
    <property type="molecule type" value="Genomic_DNA"/>
</dbReference>
<dbReference type="AlphaFoldDB" id="D7FZC1"/>
<evidence type="ECO:0000256" key="7">
    <source>
        <dbReference type="PIRSR" id="PIRSR602401-1"/>
    </source>
</evidence>
<feature type="coiled-coil region" evidence="8">
    <location>
        <begin position="185"/>
        <end position="212"/>
    </location>
</feature>
<evidence type="ECO:0000256" key="8">
    <source>
        <dbReference type="SAM" id="Coils"/>
    </source>
</evidence>
<feature type="region of interest" description="Disordered" evidence="9">
    <location>
        <begin position="309"/>
        <end position="349"/>
    </location>
</feature>
<dbReference type="InterPro" id="IPR036396">
    <property type="entry name" value="Cyt_P450_sf"/>
</dbReference>
<name>D7FZC1_ECTSI</name>
<dbReference type="Pfam" id="PF00067">
    <property type="entry name" value="p450"/>
    <property type="match status" value="1"/>
</dbReference>
<feature type="region of interest" description="Disordered" evidence="9">
    <location>
        <begin position="362"/>
        <end position="395"/>
    </location>
</feature>
<dbReference type="PRINTS" id="PR00385">
    <property type="entry name" value="P450"/>
</dbReference>
<evidence type="ECO:0000256" key="6">
    <source>
        <dbReference type="ARBA" id="ARBA00023033"/>
    </source>
</evidence>
<evidence type="ECO:0000256" key="3">
    <source>
        <dbReference type="ARBA" id="ARBA00022723"/>
    </source>
</evidence>
<keyword evidence="2 7" id="KW-0349">Heme</keyword>
<dbReference type="EMBL" id="FN649743">
    <property type="protein sequence ID" value="CBJ32738.1"/>
    <property type="molecule type" value="Genomic_DNA"/>
</dbReference>
<dbReference type="eggNOG" id="KOG0157">
    <property type="taxonomic scope" value="Eukaryota"/>
</dbReference>
<dbReference type="InterPro" id="IPR002401">
    <property type="entry name" value="Cyt_P450_E_grp-I"/>
</dbReference>
<dbReference type="GO" id="GO:0004497">
    <property type="term" value="F:monooxygenase activity"/>
    <property type="evidence" value="ECO:0007669"/>
    <property type="project" value="UniProtKB-KW"/>
</dbReference>
<proteinExistence type="inferred from homology"/>
<gene>
    <name evidence="10" type="primary">CYP5162A1</name>
    <name evidence="10" type="ORF">Esi_0362_0014</name>
</gene>
<keyword evidence="11" id="KW-1185">Reference proteome</keyword>
<dbReference type="PANTHER" id="PTHR24291">
    <property type="entry name" value="CYTOCHROME P450 FAMILY 4"/>
    <property type="match status" value="1"/>
</dbReference>
<dbReference type="OMA" id="ARSIWIF"/>
<dbReference type="PANTHER" id="PTHR24291:SF50">
    <property type="entry name" value="BIFUNCTIONAL ALBAFLAVENONE MONOOXYGENASE_TERPENE SYNTHASE"/>
    <property type="match status" value="1"/>
</dbReference>
<organism evidence="10 11">
    <name type="scientific">Ectocarpus siliculosus</name>
    <name type="common">Brown alga</name>
    <name type="synonym">Conferva siliculosa</name>
    <dbReference type="NCBI Taxonomy" id="2880"/>
    <lineage>
        <taxon>Eukaryota</taxon>
        <taxon>Sar</taxon>
        <taxon>Stramenopiles</taxon>
        <taxon>Ochrophyta</taxon>
        <taxon>PX clade</taxon>
        <taxon>Phaeophyceae</taxon>
        <taxon>Ectocarpales</taxon>
        <taxon>Ectocarpaceae</taxon>
        <taxon>Ectocarpus</taxon>
    </lineage>
</organism>
<evidence type="ECO:0000313" key="10">
    <source>
        <dbReference type="EMBL" id="CBJ32738.1"/>
    </source>
</evidence>
<evidence type="ECO:0000256" key="1">
    <source>
        <dbReference type="ARBA" id="ARBA00010617"/>
    </source>
</evidence>
<dbReference type="OrthoDB" id="6480556at2759"/>
<feature type="compositionally biased region" description="Polar residues" evidence="9">
    <location>
        <begin position="320"/>
        <end position="344"/>
    </location>
</feature>
<sequence>MGLPDLEFPLASWTLVALVALSAATLGKVGLGMLRAYYILRVRAGLPVVLWYPKFWRMDGRRQKGSSLSRVLKRMEVLEGPHGMYGTVFGTQAVVHVADPEAATLVLSQHTKRPGYDHFGSFFGRGVFTADGEEWRKKRATVAHALFRGGAVTASGGGVADTRGVVSGEVGGGRGAAVGSGKALAVLANEEADSLLREVEALREKGGELEVEVVRLLQCHTLNLVHRFLCGGENVCASPERKHLLSRYLDAVTDMRMVILARSRSVWMFAWGWVYRAFSPFHARETKNMLPIREFAELVIETAVADGGKNQPEHGVRCTGGNSRDTAGGSSAGDTTVTNSSTSRKTNRVEGAMAREAVSTLIGEGGRSGKRSAVGGGSREEGRGTAAGGRSGENAPKTALFNMAARESHRAYPGSMVDETITLLFAGQDTSAATLSWTMHLLSLPENRPHLLEVHREVLAAVGSPDGYVDCAGGGDGGFTAPATRNHNEEARQQRRPLLPMVDACIRESQRLYPVAPFVVRHLSTDLRLKDGTLLPAGALACVWIYGLHRHPALWKSPDKFMPGRWLNGARQPAGSFIPYASGPRGCVGRPFAGVALRILLARICLALDFSPASNDDAIDESEAAGSRGAVDAGLTKDMQAGFTVLPGGGVHLRLRKWE</sequence>
<dbReference type="Proteomes" id="UP000002630">
    <property type="component" value="Linkage Group LG18"/>
</dbReference>
<feature type="binding site" description="axial binding residue" evidence="7">
    <location>
        <position position="587"/>
    </location>
    <ligand>
        <name>heme</name>
        <dbReference type="ChEBI" id="CHEBI:30413"/>
    </ligand>
    <ligandPart>
        <name>Fe</name>
        <dbReference type="ChEBI" id="CHEBI:18248"/>
    </ligandPart>
</feature>
<dbReference type="SUPFAM" id="SSF48264">
    <property type="entry name" value="Cytochrome P450"/>
    <property type="match status" value="2"/>
</dbReference>
<protein>
    <submittedName>
        <fullName evidence="10">Cytochrome P450</fullName>
    </submittedName>
</protein>
<evidence type="ECO:0000256" key="4">
    <source>
        <dbReference type="ARBA" id="ARBA00023002"/>
    </source>
</evidence>